<keyword evidence="5 7" id="KW-0378">Hydrolase</keyword>
<sequence>MNPHPSPPQSEDQLLARAADLCGQNFAQLAHIAGISVPADLRRDKGWVGQLLEWHLGASAGSRPEPDFPHLGIELKTLPMGYQGQPLETTFVCVAPLTGITNVTWQQCHLRHKLARVLWLPIEGERDIPLAQRRVGPAILWSPNAQEEAQLKADWEELMESIALGESQHISASRGEVLQLRPKAAHGQVKTRAFDSEGNAIQAQPKGFYLKKSFTGAIIARHFSVDQSN</sequence>
<gene>
    <name evidence="7 9" type="primary">mutH</name>
    <name evidence="9" type="ORF">VST7929_00525</name>
</gene>
<dbReference type="NCBIfam" id="TIGR02248">
    <property type="entry name" value="mutH_TIGR"/>
    <property type="match status" value="1"/>
</dbReference>
<keyword evidence="10" id="KW-1185">Reference proteome</keyword>
<dbReference type="SMART" id="SM00927">
    <property type="entry name" value="MutH"/>
    <property type="match status" value="1"/>
</dbReference>
<dbReference type="SUPFAM" id="SSF52980">
    <property type="entry name" value="Restriction endonuclease-like"/>
    <property type="match status" value="1"/>
</dbReference>
<evidence type="ECO:0000313" key="10">
    <source>
        <dbReference type="Proteomes" id="UP000838672"/>
    </source>
</evidence>
<dbReference type="InterPro" id="IPR011337">
    <property type="entry name" value="DNA_rep_MutH/RE_typeII_Sau3AI"/>
</dbReference>
<name>A0ABM8ZQX5_9VIBR</name>
<keyword evidence="6 7" id="KW-0234">DNA repair</keyword>
<feature type="domain" description="DNA mismatch repair MutH/Type II restriction enzyme Sau3AI" evidence="8">
    <location>
        <begin position="56"/>
        <end position="154"/>
    </location>
</feature>
<evidence type="ECO:0000313" key="9">
    <source>
        <dbReference type="EMBL" id="CAH0532684.1"/>
    </source>
</evidence>
<reference evidence="9" key="1">
    <citation type="submission" date="2021-11" db="EMBL/GenBank/DDBJ databases">
        <authorList>
            <person name="Rodrigo-Torres L."/>
            <person name="Arahal R. D."/>
            <person name="Lucena T."/>
        </authorList>
    </citation>
    <scope>NUCLEOTIDE SEQUENCE</scope>
    <source>
        <strain evidence="9">CECT 7929</strain>
    </source>
</reference>
<dbReference type="InterPro" id="IPR037057">
    <property type="entry name" value="DNA_rep_MutH/T2_RE_sf"/>
</dbReference>
<evidence type="ECO:0000256" key="5">
    <source>
        <dbReference type="ARBA" id="ARBA00022801"/>
    </source>
</evidence>
<accession>A0ABM8ZQX5</accession>
<comment type="subcellular location">
    <subcellularLocation>
        <location evidence="7">Cytoplasm</location>
    </subcellularLocation>
</comment>
<keyword evidence="1 7" id="KW-0963">Cytoplasm</keyword>
<evidence type="ECO:0000256" key="4">
    <source>
        <dbReference type="ARBA" id="ARBA00022763"/>
    </source>
</evidence>
<evidence type="ECO:0000256" key="6">
    <source>
        <dbReference type="ARBA" id="ARBA00023204"/>
    </source>
</evidence>
<evidence type="ECO:0000256" key="3">
    <source>
        <dbReference type="ARBA" id="ARBA00022759"/>
    </source>
</evidence>
<evidence type="ECO:0000256" key="1">
    <source>
        <dbReference type="ARBA" id="ARBA00022490"/>
    </source>
</evidence>
<dbReference type="Proteomes" id="UP000838672">
    <property type="component" value="Unassembled WGS sequence"/>
</dbReference>
<dbReference type="NCBIfam" id="NF003458">
    <property type="entry name" value="PRK05070.1"/>
    <property type="match status" value="1"/>
</dbReference>
<proteinExistence type="inferred from homology"/>
<evidence type="ECO:0000256" key="2">
    <source>
        <dbReference type="ARBA" id="ARBA00022722"/>
    </source>
</evidence>
<dbReference type="InterPro" id="IPR011335">
    <property type="entry name" value="Restrct_endonuc-II-like"/>
</dbReference>
<dbReference type="Gene3D" id="3.40.600.10">
    <property type="entry name" value="DNA mismatch repair MutH/Restriction endonuclease, type II"/>
    <property type="match status" value="1"/>
</dbReference>
<protein>
    <recommendedName>
        <fullName evidence="7">DNA mismatch repair protein MutH</fullName>
    </recommendedName>
    <alternativeName>
        <fullName evidence="7">Methyl-directed mismatch repair protein</fullName>
    </alternativeName>
</protein>
<comment type="similarity">
    <text evidence="7">Belongs to the MutH family.</text>
</comment>
<evidence type="ECO:0000256" key="7">
    <source>
        <dbReference type="HAMAP-Rule" id="MF_00759"/>
    </source>
</evidence>
<dbReference type="HAMAP" id="MF_00759">
    <property type="entry name" value="MutH"/>
    <property type="match status" value="1"/>
</dbReference>
<comment type="function">
    <text evidence="7">Sequence-specific endonuclease that cleaves unmethylated GATC sequences. It is involved in DNA mismatch repair.</text>
</comment>
<organism evidence="9 10">
    <name type="scientific">Vibrio stylophorae</name>
    <dbReference type="NCBI Taxonomy" id="659351"/>
    <lineage>
        <taxon>Bacteria</taxon>
        <taxon>Pseudomonadati</taxon>
        <taxon>Pseudomonadota</taxon>
        <taxon>Gammaproteobacteria</taxon>
        <taxon>Vibrionales</taxon>
        <taxon>Vibrionaceae</taxon>
        <taxon>Vibrio</taxon>
    </lineage>
</organism>
<dbReference type="Pfam" id="PF02976">
    <property type="entry name" value="MutH"/>
    <property type="match status" value="1"/>
</dbReference>
<dbReference type="EMBL" id="CAKLDI010000001">
    <property type="protein sequence ID" value="CAH0532684.1"/>
    <property type="molecule type" value="Genomic_DNA"/>
</dbReference>
<keyword evidence="4 7" id="KW-0227">DNA damage</keyword>
<comment type="caution">
    <text evidence="9">The sequence shown here is derived from an EMBL/GenBank/DDBJ whole genome shotgun (WGS) entry which is preliminary data.</text>
</comment>
<dbReference type="InterPro" id="IPR004230">
    <property type="entry name" value="DNA_mismatch_repair_MutH"/>
</dbReference>
<dbReference type="RefSeq" id="WP_237464661.1">
    <property type="nucleotide sequence ID" value="NZ_CAKLDI010000001.1"/>
</dbReference>
<keyword evidence="2 7" id="KW-0540">Nuclease</keyword>
<evidence type="ECO:0000259" key="8">
    <source>
        <dbReference type="SMART" id="SM00927"/>
    </source>
</evidence>
<keyword evidence="3 7" id="KW-0255">Endonuclease</keyword>
<dbReference type="CDD" id="cd00583">
    <property type="entry name" value="MutH-like"/>
    <property type="match status" value="1"/>
</dbReference>